<name>A0A0K2YUV7_COWPX</name>
<dbReference type="Proteomes" id="UP000154367">
    <property type="component" value="Segment"/>
</dbReference>
<accession>A0A0K2YUV7</accession>
<organismHost>
    <name type="scientific">Homo sapiens</name>
    <name type="common">Human</name>
    <dbReference type="NCBI Taxonomy" id="9606"/>
</organismHost>
<organismHost>
    <name type="scientific">Myodes glareolus</name>
    <name type="common">Bank vole</name>
    <name type="synonym">Clethrionomys glareolus</name>
    <dbReference type="NCBI Taxonomy" id="447135"/>
</organismHost>
<sequence>MDVSLLLGKQTGRFSPLLLYGLAEYAAVKITSINIDIVFLEKMDVELIMTSGVIPFSSYGSSVSSATYATVPF</sequence>
<evidence type="ECO:0000313" key="3">
    <source>
        <dbReference type="EMBL" id="SNB49356.1"/>
    </source>
</evidence>
<dbReference type="Proteomes" id="UP000279063">
    <property type="component" value="Segment"/>
</dbReference>
<dbReference type="EMBL" id="LT896721">
    <property type="protein sequence ID" value="SNB54146.1"/>
    <property type="molecule type" value="Genomic_DNA"/>
</dbReference>
<reference evidence="3" key="3">
    <citation type="submission" date="2017-06" db="EMBL/GenBank/DDBJ databases">
        <authorList>
            <person name="Kim H.J."/>
            <person name="Triplett B.A."/>
        </authorList>
    </citation>
    <scope>NUCLEOTIDE SEQUENCE</scope>
    <source>
        <strain evidence="4">Ger 2010 MKY</strain>
        <strain evidence="3">Ger/2007/Vole</strain>
    </source>
</reference>
<organismHost>
    <name type="scientific">Felis catus</name>
    <name type="common">Cat</name>
    <name type="synonym">Felis silvestris catus</name>
    <dbReference type="NCBI Taxonomy" id="9685"/>
</organismHost>
<dbReference type="Proteomes" id="UP000272857">
    <property type="component" value="Segment"/>
</dbReference>
<reference evidence="2" key="2">
    <citation type="submission" date="2015-05" db="EMBL/GenBank/DDBJ databases">
        <title>Utilizing next-generation sequencing to resolve the backbone and inform taxonomy of the Core Goodeniaceae.</title>
        <authorList>
            <person name="Michener P.S."/>
            <person name="Gardner A.G."/>
            <person name="Jabaily R.S."/>
            <person name="Sessa E."/>
        </authorList>
    </citation>
    <scope>NUCLEOTIDE SEQUENCE</scope>
    <source>
        <strain evidence="2">FM2292</strain>
    </source>
</reference>
<gene>
    <name evidence="2" type="primary">gCPXV0094</name>
</gene>
<organismHost>
    <name type="scientific">Bos taurus</name>
    <name type="common">Bovine</name>
    <dbReference type="NCBI Taxonomy" id="9913"/>
</organismHost>
<proteinExistence type="predicted"/>
<reference evidence="5" key="4">
    <citation type="submission" date="2018-04" db="EMBL/GenBank/DDBJ databases">
        <authorList>
            <person name="Go L.Y."/>
            <person name="Mitchell J.A."/>
        </authorList>
    </citation>
    <scope>NUCLEOTIDE SEQUENCE</scope>
    <source>
        <strain evidence="5">Ger/2014/Human</strain>
    </source>
</reference>
<organismHost>
    <name type="scientific">Apodemus sylvaticus</name>
    <name type="common">European woodmouse</name>
    <dbReference type="NCBI Taxonomy" id="10129"/>
</organismHost>
<dbReference type="Proteomes" id="UP000269844">
    <property type="component" value="Segment"/>
</dbReference>
<organism evidence="2">
    <name type="scientific">Cowpox virus</name>
    <name type="common">CPV</name>
    <dbReference type="NCBI Taxonomy" id="10243"/>
    <lineage>
        <taxon>Viruses</taxon>
        <taxon>Varidnaviria</taxon>
        <taxon>Bamfordvirae</taxon>
        <taxon>Nucleocytoviricota</taxon>
        <taxon>Pokkesviricetes</taxon>
        <taxon>Chitovirales</taxon>
        <taxon>Poxviridae</taxon>
        <taxon>Chordopoxvirinae</taxon>
        <taxon>Orthopoxvirus</taxon>
        <taxon>Orthopoxvirus cowpox</taxon>
    </lineage>
</organism>
<evidence type="ECO:0000313" key="1">
    <source>
        <dbReference type="EMBL" id="CAB5514136.1"/>
    </source>
</evidence>
<dbReference type="EMBL" id="LT993226">
    <property type="protein sequence ID" value="SPN67990.1"/>
    <property type="molecule type" value="Genomic_DNA"/>
</dbReference>
<dbReference type="EMBL" id="LN864566">
    <property type="protein sequence ID" value="CRL86938.1"/>
    <property type="molecule type" value="Genomic_DNA"/>
</dbReference>
<reference evidence="1" key="5">
    <citation type="submission" date="2020-05" db="EMBL/GenBank/DDBJ databases">
        <authorList>
            <consortium name="IVD NGS Lab"/>
        </authorList>
    </citation>
    <scope>NUCLEOTIDE SEQUENCE [LARGE SCALE GENOMIC DNA]</scope>
    <source>
        <strain evidence="1">GerMygEK 938/17</strain>
    </source>
</reference>
<organismHost>
    <name type="scientific">Loxodonta africana</name>
    <name type="common">African elephant</name>
    <dbReference type="NCBI Taxonomy" id="9785"/>
</organismHost>
<dbReference type="EMBL" id="LR812035">
    <property type="protein sequence ID" value="CAB5514136.1"/>
    <property type="molecule type" value="Genomic_DNA"/>
</dbReference>
<reference evidence="2" key="1">
    <citation type="journal article" date="2015" name="J. Virol.">
        <title>Out of the reservoir: Phenotypic and genotypic characterization of a novel cowpox virus isolated from a common vole.</title>
        <authorList>
            <person name="Hoffmann D."/>
            <person name="Franke A."/>
            <person name="Jenckel M."/>
            <person name="Tamosiunaite A."/>
            <person name="Schluckebier J."/>
            <person name="Granzow H."/>
            <person name="Hoffmann B."/>
            <person name="Fischer S."/>
            <person name="Ulrich R.G."/>
            <person name="Hoper D."/>
            <person name="Goller K."/>
            <person name="Osterrieder N."/>
            <person name="Beer M."/>
        </authorList>
    </citation>
    <scope>NUCLEOTIDE SEQUENCE [LARGE SCALE GENOMIC DNA]</scope>
    <source>
        <strain evidence="2">FM2292</strain>
    </source>
</reference>
<organismHost>
    <name type="scientific">Mus musculus</name>
    <name type="common">Mouse</name>
    <dbReference type="NCBI Taxonomy" id="10090"/>
</organismHost>
<organismHost>
    <name type="scientific">Microtus agrestis</name>
    <name type="common">Short-tailed field vole</name>
    <dbReference type="NCBI Taxonomy" id="29092"/>
</organismHost>
<protein>
    <submittedName>
        <fullName evidence="2">Uncharacterized protein</fullName>
    </submittedName>
</protein>
<evidence type="ECO:0000313" key="2">
    <source>
        <dbReference type="EMBL" id="CRL86938.1"/>
    </source>
</evidence>
<dbReference type="EMBL" id="LT896722">
    <property type="protein sequence ID" value="SNB49356.1"/>
    <property type="molecule type" value="Genomic_DNA"/>
</dbReference>
<evidence type="ECO:0000313" key="4">
    <source>
        <dbReference type="EMBL" id="SNB54146.1"/>
    </source>
</evidence>
<dbReference type="Proteomes" id="UP000509403">
    <property type="component" value="Segment"/>
</dbReference>
<evidence type="ECO:0000313" key="5">
    <source>
        <dbReference type="EMBL" id="SPN67990.1"/>
    </source>
</evidence>